<dbReference type="Pfam" id="PF00004">
    <property type="entry name" value="AAA"/>
    <property type="match status" value="1"/>
</dbReference>
<feature type="domain" description="AAA+ ATPase" evidence="2">
    <location>
        <begin position="729"/>
        <end position="856"/>
    </location>
</feature>
<dbReference type="Gene3D" id="3.40.50.300">
    <property type="entry name" value="P-loop containing nucleotide triphosphate hydrolases"/>
    <property type="match status" value="1"/>
</dbReference>
<name>A0A2T4C170_TRILO</name>
<evidence type="ECO:0000259" key="2">
    <source>
        <dbReference type="SMART" id="SM00382"/>
    </source>
</evidence>
<evidence type="ECO:0000256" key="1">
    <source>
        <dbReference type="SAM" id="MobiDB-lite"/>
    </source>
</evidence>
<dbReference type="SUPFAM" id="SSF52540">
    <property type="entry name" value="P-loop containing nucleoside triphosphate hydrolases"/>
    <property type="match status" value="1"/>
</dbReference>
<dbReference type="GO" id="GO:0005524">
    <property type="term" value="F:ATP binding"/>
    <property type="evidence" value="ECO:0007669"/>
    <property type="project" value="InterPro"/>
</dbReference>
<proteinExistence type="predicted"/>
<dbReference type="Pfam" id="PF22942">
    <property type="entry name" value="DUF7025"/>
    <property type="match status" value="1"/>
</dbReference>
<feature type="region of interest" description="Disordered" evidence="1">
    <location>
        <begin position="18"/>
        <end position="129"/>
    </location>
</feature>
<dbReference type="InterPro" id="IPR003959">
    <property type="entry name" value="ATPase_AAA_core"/>
</dbReference>
<dbReference type="PANTHER" id="PTHR46411">
    <property type="entry name" value="FAMILY ATPASE, PUTATIVE-RELATED"/>
    <property type="match status" value="1"/>
</dbReference>
<evidence type="ECO:0000313" key="4">
    <source>
        <dbReference type="Proteomes" id="UP000240760"/>
    </source>
</evidence>
<feature type="compositionally biased region" description="Gly residues" evidence="1">
    <location>
        <begin position="1100"/>
        <end position="1110"/>
    </location>
</feature>
<accession>A0A2T4C170</accession>
<feature type="compositionally biased region" description="Low complexity" evidence="1">
    <location>
        <begin position="1056"/>
        <end position="1073"/>
    </location>
</feature>
<dbReference type="GO" id="GO:0016887">
    <property type="term" value="F:ATP hydrolysis activity"/>
    <property type="evidence" value="ECO:0007669"/>
    <property type="project" value="InterPro"/>
</dbReference>
<sequence>MSLSMTLSMTLVEEASGMAADAGTSSKNGESSSAKQDTTPATSAVGDGQNNSGKTEPNETEKPTDGSNNGGNNPSSTEEKVKQNGTNKDEPGVDKKPEKADTEMPIKPPPAPVSTAPEKKTEKPKPKPMQAFSRVIPKMRECRSWNEFKNHQTAEHNYAIETLVAGDSLKVEIEEAALLYEDLQDFGNSGGWGSGWRRSFNRRNPKHKTIVDDGDEVWLQRVRINSRAVMMYLGRQSAAGKKWNGRPHVFKRPFRYLIHFHEQMKEALAELEESASSAEVKPADGQPAQAPNAGKDKERSDSDTLGIDSLFNDSDTLAEMRLYVKFMEEQVMPEYQRFQIEDMAIAPTKVRWDLLWYLFKPGDLVYVPNLNSGVRARMPGGWDGVFQRLQAEFGEGSMEPAPSMAPAKQNTRASHTDQMVWRVYRPPFKQAVLDGCNCETCAKMESTWSISCYHIDYDGQNYCAVGRVIEIPLYEGEREITQLPCYPMRYVKQKDEIMERGRLYGTKFIEHIDPAKRYSFYRGWTLIKTPLGQSVEDKNGRILTSPEHIESEILVDFEEAFNTDPSWKPETLESDPLTYKVVIAVDNESPLQEWHDSDRTNLKDMWEDKVVTEDGVDILQMNKFMETDLMLRKKKDNDNELGELEGDNLALLPRRLFAYALWERKFVQVDVRDVTFPEMKDKDRAFDSLQISSEHKTLIQSLVYSHFKKRVNEGSVEIATQDLIRGKGKGIVILLFGVPGVGKTATAEAVAQKFEKPLFPITCGDLGFTPESVESSLSEIFRLAHLWDCVLLLDEADVFITQRDRKDLERNALVSVFLRMLEYYNGILFLTTNRPGVLDEAVKSRVHLNLHYNFLTEEQVVAIFKLNIARLKEIEEQAAKAPGHNKLYIDEADIISFASDHWKTHTDGIGRWNGRQIRNAFLIAASLAHYEGDMGERPEGLQKQLTSKHFKKVEETTRRYDEYRVACLGDTDSYLAHDRYERDDDWNPHARGGGAANAYMSHGQSHVQAPGYLPRAGSFPWQRPVQAPLSMNPNSMQRQAAEGWSGNGAARPPVPGYQQPPQQPSHGQFPQHSGHVVNKPPSTSNSPNFTAQAPYNPAAGGPGGPQGYDMGGNLQMKTGGEPRMSDEWMGPGQQRWQQGQSGFNHY</sequence>
<feature type="compositionally biased region" description="Polar residues" evidence="1">
    <location>
        <begin position="1029"/>
        <end position="1038"/>
    </location>
</feature>
<dbReference type="Proteomes" id="UP000240760">
    <property type="component" value="Unassembled WGS sequence"/>
</dbReference>
<dbReference type="InterPro" id="IPR056599">
    <property type="entry name" value="AAA_lid_fung"/>
</dbReference>
<feature type="region of interest" description="Disordered" evidence="1">
    <location>
        <begin position="1024"/>
        <end position="1146"/>
    </location>
</feature>
<feature type="compositionally biased region" description="Polar residues" evidence="1">
    <location>
        <begin position="23"/>
        <end position="55"/>
    </location>
</feature>
<gene>
    <name evidence="3" type="ORF">M440DRAFT_1471055</name>
</gene>
<feature type="compositionally biased region" description="Polar residues" evidence="1">
    <location>
        <begin position="1080"/>
        <end position="1090"/>
    </location>
</feature>
<dbReference type="InterPro" id="IPR027417">
    <property type="entry name" value="P-loop_NTPase"/>
</dbReference>
<feature type="region of interest" description="Disordered" evidence="1">
    <location>
        <begin position="271"/>
        <end position="306"/>
    </location>
</feature>
<dbReference type="OrthoDB" id="10042665at2759"/>
<dbReference type="InterPro" id="IPR003593">
    <property type="entry name" value="AAA+_ATPase"/>
</dbReference>
<dbReference type="PANTHER" id="PTHR46411:SF3">
    <property type="entry name" value="AAA+ ATPASE DOMAIN-CONTAINING PROTEIN"/>
    <property type="match status" value="1"/>
</dbReference>
<reference evidence="3 4" key="1">
    <citation type="submission" date="2016-07" db="EMBL/GenBank/DDBJ databases">
        <title>Multiple horizontal gene transfer events from other fungi enriched the ability of initially mycotrophic Trichoderma (Ascomycota) to feed on dead plant biomass.</title>
        <authorList>
            <consortium name="DOE Joint Genome Institute"/>
            <person name="Aerts A."/>
            <person name="Atanasova L."/>
            <person name="Chenthamara K."/>
            <person name="Zhang J."/>
            <person name="Grujic M."/>
            <person name="Henrissat B."/>
            <person name="Kuo A."/>
            <person name="Salamov A."/>
            <person name="Lipzen A."/>
            <person name="Labutti K."/>
            <person name="Barry K."/>
            <person name="Miao Y."/>
            <person name="Rahimi M.J."/>
            <person name="Shen Q."/>
            <person name="Grigoriev I.V."/>
            <person name="Kubicek C.P."/>
            <person name="Druzhinina I.S."/>
        </authorList>
    </citation>
    <scope>NUCLEOTIDE SEQUENCE [LARGE SCALE GENOMIC DNA]</scope>
    <source>
        <strain evidence="3 4">ATCC 18648</strain>
    </source>
</reference>
<dbReference type="InterPro" id="IPR054289">
    <property type="entry name" value="DUF7025"/>
</dbReference>
<evidence type="ECO:0000313" key="3">
    <source>
        <dbReference type="EMBL" id="PTB75306.1"/>
    </source>
</evidence>
<dbReference type="STRING" id="983965.A0A2T4C170"/>
<dbReference type="EMBL" id="KZ679134">
    <property type="protein sequence ID" value="PTB75306.1"/>
    <property type="molecule type" value="Genomic_DNA"/>
</dbReference>
<feature type="compositionally biased region" description="Low complexity" evidence="1">
    <location>
        <begin position="66"/>
        <end position="76"/>
    </location>
</feature>
<feature type="compositionally biased region" description="Polar residues" evidence="1">
    <location>
        <begin position="1134"/>
        <end position="1146"/>
    </location>
</feature>
<keyword evidence="4" id="KW-1185">Reference proteome</keyword>
<feature type="compositionally biased region" description="Basic and acidic residues" evidence="1">
    <location>
        <begin position="77"/>
        <end position="104"/>
    </location>
</feature>
<dbReference type="SMART" id="SM00382">
    <property type="entry name" value="AAA"/>
    <property type="match status" value="1"/>
</dbReference>
<dbReference type="AlphaFoldDB" id="A0A2T4C170"/>
<dbReference type="Pfam" id="PF23232">
    <property type="entry name" value="AAA_lid_13"/>
    <property type="match status" value="1"/>
</dbReference>
<protein>
    <recommendedName>
        <fullName evidence="2">AAA+ ATPase domain-containing protein</fullName>
    </recommendedName>
</protein>
<organism evidence="3 4">
    <name type="scientific">Trichoderma longibrachiatum ATCC 18648</name>
    <dbReference type="NCBI Taxonomy" id="983965"/>
    <lineage>
        <taxon>Eukaryota</taxon>
        <taxon>Fungi</taxon>
        <taxon>Dikarya</taxon>
        <taxon>Ascomycota</taxon>
        <taxon>Pezizomycotina</taxon>
        <taxon>Sordariomycetes</taxon>
        <taxon>Hypocreomycetidae</taxon>
        <taxon>Hypocreales</taxon>
        <taxon>Hypocreaceae</taxon>
        <taxon>Trichoderma</taxon>
    </lineage>
</organism>
<dbReference type="CDD" id="cd19481">
    <property type="entry name" value="RecA-like_protease"/>
    <property type="match status" value="1"/>
</dbReference>